<evidence type="ECO:0000256" key="2">
    <source>
        <dbReference type="ARBA" id="ARBA00022801"/>
    </source>
</evidence>
<keyword evidence="2 5" id="KW-0378">Hydrolase</keyword>
<organism evidence="5">
    <name type="scientific">hydrothermal vent metagenome</name>
    <dbReference type="NCBI Taxonomy" id="652676"/>
    <lineage>
        <taxon>unclassified sequences</taxon>
        <taxon>metagenomes</taxon>
        <taxon>ecological metagenomes</taxon>
    </lineage>
</organism>
<dbReference type="InterPro" id="IPR017853">
    <property type="entry name" value="GH"/>
</dbReference>
<evidence type="ECO:0000259" key="4">
    <source>
        <dbReference type="Pfam" id="PF00933"/>
    </source>
</evidence>
<dbReference type="SUPFAM" id="SSF51445">
    <property type="entry name" value="(Trans)glycosidases"/>
    <property type="match status" value="1"/>
</dbReference>
<gene>
    <name evidence="5" type="ORF">MNBD_NITROSPINAE03-1104</name>
</gene>
<keyword evidence="3 5" id="KW-0326">Glycosidase</keyword>
<dbReference type="GO" id="GO:0005975">
    <property type="term" value="P:carbohydrate metabolic process"/>
    <property type="evidence" value="ECO:0007669"/>
    <property type="project" value="InterPro"/>
</dbReference>
<dbReference type="NCBIfam" id="NF003740">
    <property type="entry name" value="PRK05337.1"/>
    <property type="match status" value="1"/>
</dbReference>
<dbReference type="PANTHER" id="PTHR30480">
    <property type="entry name" value="BETA-HEXOSAMINIDASE-RELATED"/>
    <property type="match status" value="1"/>
</dbReference>
<dbReference type="GO" id="GO:0004563">
    <property type="term" value="F:beta-N-acetylhexosaminidase activity"/>
    <property type="evidence" value="ECO:0007669"/>
    <property type="project" value="UniProtKB-EC"/>
</dbReference>
<dbReference type="InterPro" id="IPR036962">
    <property type="entry name" value="Glyco_hydro_3_N_sf"/>
</dbReference>
<evidence type="ECO:0000256" key="3">
    <source>
        <dbReference type="ARBA" id="ARBA00023295"/>
    </source>
</evidence>
<name>A0A3B1CXP5_9ZZZZ</name>
<dbReference type="Pfam" id="PF00933">
    <property type="entry name" value="Glyco_hydro_3"/>
    <property type="match status" value="1"/>
</dbReference>
<dbReference type="Gene3D" id="3.20.20.300">
    <property type="entry name" value="Glycoside hydrolase, family 3, N-terminal domain"/>
    <property type="match status" value="1"/>
</dbReference>
<dbReference type="InterPro" id="IPR001764">
    <property type="entry name" value="Glyco_hydro_3_N"/>
</dbReference>
<feature type="domain" description="Glycoside hydrolase family 3 N-terminal" evidence="4">
    <location>
        <begin position="30"/>
        <end position="335"/>
    </location>
</feature>
<dbReference type="PANTHER" id="PTHR30480:SF16">
    <property type="entry name" value="GLYCOSIDE HYDROLASE FAMILY 3 DOMAIN PROTEIN"/>
    <property type="match status" value="1"/>
</dbReference>
<dbReference type="PROSITE" id="PS00775">
    <property type="entry name" value="GLYCOSYL_HYDROL_F3"/>
    <property type="match status" value="1"/>
</dbReference>
<reference evidence="5" key="1">
    <citation type="submission" date="2018-06" db="EMBL/GenBank/DDBJ databases">
        <authorList>
            <person name="Zhirakovskaya E."/>
        </authorList>
    </citation>
    <scope>NUCLEOTIDE SEQUENCE</scope>
</reference>
<dbReference type="InterPro" id="IPR050226">
    <property type="entry name" value="NagZ_Beta-hexosaminidase"/>
</dbReference>
<protein>
    <submittedName>
        <fullName evidence="5">Beta-N-acetylglucosaminidase</fullName>
        <ecNumber evidence="5">3.2.1.52</ecNumber>
    </submittedName>
</protein>
<dbReference type="GO" id="GO:0009254">
    <property type="term" value="P:peptidoglycan turnover"/>
    <property type="evidence" value="ECO:0007669"/>
    <property type="project" value="TreeGrafter"/>
</dbReference>
<comment type="similarity">
    <text evidence="1">Belongs to the glycosyl hydrolase 3 family.</text>
</comment>
<dbReference type="EC" id="3.2.1.52" evidence="5"/>
<dbReference type="AlphaFoldDB" id="A0A3B1CXP5"/>
<dbReference type="InterPro" id="IPR019800">
    <property type="entry name" value="Glyco_hydro_3_AS"/>
</dbReference>
<evidence type="ECO:0000256" key="1">
    <source>
        <dbReference type="ARBA" id="ARBA00005336"/>
    </source>
</evidence>
<sequence>MNNDFQSRTENISAEDAAGQILTLGFNGTSYSRALGSWFRKYRPGGVILFSGNIENVEQTTSLISDLKKLCEDETGTPLFVCVDQEGGRVSRLSKDMPSFPKARSLGEDGSLELVEEVYADIGKTLRGLGFNVNFAPALDLDTNENNPIIGDRSFGADPETVGRLGSAAIRGLRREGILACGKHFPGHGDTSLDSHLDLPTDDRPASRFDDAELIPFRMAVEERVDFIMSAHVVYPKLDEKYPATLSRKIMIDLLRDKIGFEGVIVSDDLDMKAIAGMWSDDEAAKLALNAGADMILVCHEGERQDNVFEATYRMIDDGKLPEPDVKEKLARLMSAKSCL</sequence>
<proteinExistence type="inferred from homology"/>
<dbReference type="EMBL" id="UOGB01000285">
    <property type="protein sequence ID" value="VAX24035.1"/>
    <property type="molecule type" value="Genomic_DNA"/>
</dbReference>
<evidence type="ECO:0000313" key="5">
    <source>
        <dbReference type="EMBL" id="VAX24035.1"/>
    </source>
</evidence>
<accession>A0A3B1CXP5</accession>